<evidence type="ECO:0000313" key="2">
    <source>
        <dbReference type="Proteomes" id="UP000542776"/>
    </source>
</evidence>
<evidence type="ECO:0000313" key="1">
    <source>
        <dbReference type="EMBL" id="MBB3997146.1"/>
    </source>
</evidence>
<gene>
    <name evidence="1" type="ORF">GGR04_000967</name>
</gene>
<proteinExistence type="predicted"/>
<comment type="caution">
    <text evidence="1">The sequence shown here is derived from an EMBL/GenBank/DDBJ whole genome shotgun (WGS) entry which is preliminary data.</text>
</comment>
<sequence>MSEKAAFGDIVADYIKPQDPDVVIASTEEDIEQILVSLANAHGLHAGDMLDDYRRGGPLAQLLRRICNVTADERSKYWTAVDLVDQLRSEGLTLKAASQIAAERISAPDAAGRVTRNATAGSIEQYAKEASGLRKTNALVSLFMPEGWRPPRRPKGNSGRD</sequence>
<dbReference type="EMBL" id="JACIEK010000001">
    <property type="protein sequence ID" value="MBB3997146.1"/>
    <property type="molecule type" value="Genomic_DNA"/>
</dbReference>
<keyword evidence="2" id="KW-1185">Reference proteome</keyword>
<reference evidence="1 2" key="1">
    <citation type="submission" date="2020-08" db="EMBL/GenBank/DDBJ databases">
        <title>Genomic Encyclopedia of Type Strains, Phase IV (KMG-IV): sequencing the most valuable type-strain genomes for metagenomic binning, comparative biology and taxonomic classification.</title>
        <authorList>
            <person name="Goeker M."/>
        </authorList>
    </citation>
    <scope>NUCLEOTIDE SEQUENCE [LARGE SCALE GENOMIC DNA]</scope>
    <source>
        <strain evidence="1 2">DSM 102238</strain>
    </source>
</reference>
<organism evidence="1 2">
    <name type="scientific">Aureimonas pseudogalii</name>
    <dbReference type="NCBI Taxonomy" id="1744844"/>
    <lineage>
        <taxon>Bacteria</taxon>
        <taxon>Pseudomonadati</taxon>
        <taxon>Pseudomonadota</taxon>
        <taxon>Alphaproteobacteria</taxon>
        <taxon>Hyphomicrobiales</taxon>
        <taxon>Aurantimonadaceae</taxon>
        <taxon>Aureimonas</taxon>
    </lineage>
</organism>
<accession>A0A7W6E9B8</accession>
<dbReference type="RefSeq" id="WP_183198379.1">
    <property type="nucleotide sequence ID" value="NZ_JACIEK010000001.1"/>
</dbReference>
<protein>
    <submittedName>
        <fullName evidence="1">Uncharacterized protein</fullName>
    </submittedName>
</protein>
<dbReference type="Proteomes" id="UP000542776">
    <property type="component" value="Unassembled WGS sequence"/>
</dbReference>
<dbReference type="AlphaFoldDB" id="A0A7W6E9B8"/>
<name>A0A7W6E9B8_9HYPH</name>